<dbReference type="PANTHER" id="PTHR21212">
    <property type="entry name" value="BERNARDINELLI-SEIP CONGENITAL LIPODYSTROPHY 2 HOMOLOG BSCL2 PROTEIN"/>
    <property type="match status" value="1"/>
</dbReference>
<accession>A0A8K0HJV8</accession>
<protein>
    <recommendedName>
        <fullName evidence="11">Seipin</fullName>
    </recommendedName>
</protein>
<dbReference type="Pfam" id="PF06775">
    <property type="entry name" value="Seipin"/>
    <property type="match status" value="1"/>
</dbReference>
<dbReference type="EMBL" id="VOIH02000002">
    <property type="protein sequence ID" value="KAF3454171.1"/>
    <property type="molecule type" value="Genomic_DNA"/>
</dbReference>
<keyword evidence="4 8" id="KW-1133">Transmembrane helix</keyword>
<dbReference type="AlphaFoldDB" id="A0A8K0HJV8"/>
<evidence type="ECO:0000256" key="3">
    <source>
        <dbReference type="ARBA" id="ARBA00022824"/>
    </source>
</evidence>
<gene>
    <name evidence="9" type="ORF">FNV43_RR04618</name>
</gene>
<comment type="caution">
    <text evidence="9">The sequence shown here is derived from an EMBL/GenBank/DDBJ whole genome shotgun (WGS) entry which is preliminary data.</text>
</comment>
<feature type="region of interest" description="Disordered" evidence="7">
    <location>
        <begin position="1"/>
        <end position="23"/>
    </location>
</feature>
<dbReference type="OrthoDB" id="3990054at2759"/>
<evidence type="ECO:0000256" key="2">
    <source>
        <dbReference type="ARBA" id="ARBA00022692"/>
    </source>
</evidence>
<name>A0A8K0HJV8_9ROSA</name>
<dbReference type="GO" id="GO:0005789">
    <property type="term" value="C:endoplasmic reticulum membrane"/>
    <property type="evidence" value="ECO:0007669"/>
    <property type="project" value="UniProtKB-SubCell"/>
</dbReference>
<evidence type="ECO:0008006" key="11">
    <source>
        <dbReference type="Google" id="ProtNLM"/>
    </source>
</evidence>
<comment type="subcellular location">
    <subcellularLocation>
        <location evidence="1">Endoplasmic reticulum membrane</location>
        <topology evidence="1">Multi-pass membrane protein</topology>
    </subcellularLocation>
</comment>
<organism evidence="9 10">
    <name type="scientific">Rhamnella rubrinervis</name>
    <dbReference type="NCBI Taxonomy" id="2594499"/>
    <lineage>
        <taxon>Eukaryota</taxon>
        <taxon>Viridiplantae</taxon>
        <taxon>Streptophyta</taxon>
        <taxon>Embryophyta</taxon>
        <taxon>Tracheophyta</taxon>
        <taxon>Spermatophyta</taxon>
        <taxon>Magnoliopsida</taxon>
        <taxon>eudicotyledons</taxon>
        <taxon>Gunneridae</taxon>
        <taxon>Pentapetalae</taxon>
        <taxon>rosids</taxon>
        <taxon>fabids</taxon>
        <taxon>Rosales</taxon>
        <taxon>Rhamnaceae</taxon>
        <taxon>rhamnoid group</taxon>
        <taxon>Rhamneae</taxon>
        <taxon>Rhamnella</taxon>
    </lineage>
</organism>
<evidence type="ECO:0000256" key="8">
    <source>
        <dbReference type="SAM" id="Phobius"/>
    </source>
</evidence>
<evidence type="ECO:0000256" key="5">
    <source>
        <dbReference type="ARBA" id="ARBA00023098"/>
    </source>
</evidence>
<proteinExistence type="predicted"/>
<dbReference type="CDD" id="cd23995">
    <property type="entry name" value="Seipin_BSCL2_like"/>
    <property type="match status" value="1"/>
</dbReference>
<keyword evidence="10" id="KW-1185">Reference proteome</keyword>
<keyword evidence="5" id="KW-0443">Lipid metabolism</keyword>
<evidence type="ECO:0000313" key="10">
    <source>
        <dbReference type="Proteomes" id="UP000796880"/>
    </source>
</evidence>
<sequence>MKLTKPQVNHHHHHHRPPPLPHRHELMEVDDEEAYYLIPKPTDWFTDILSLQADLIYSCVVFLCSPIFSLFSMVSESYHRAEEVANTVESTVQKVPSSIIHGCFLLLKKLGFGFLGAAYVCMVLIAVFIMAVAVGVALVQLWVEEPVSVRERLYFDYTHPHPDALFSFGVIGEGQSSKRIRQMGIPVGQTISVSLALLMPESGFNRDIGVFQLSAEIISVNGDVISKSSHPCILRYRSPPVRLARTALISIPLLLGITDETQRITIQILKHKEGFPRTSAIRVILIPRAGTSVVKEMETEQKQEKGNLFASANGPETVGSSASTISISREETSTAGAEEDFGDSESVCLGG</sequence>
<feature type="transmembrane region" description="Helical" evidence="8">
    <location>
        <begin position="114"/>
        <end position="143"/>
    </location>
</feature>
<feature type="region of interest" description="Disordered" evidence="7">
    <location>
        <begin position="300"/>
        <end position="351"/>
    </location>
</feature>
<evidence type="ECO:0000313" key="9">
    <source>
        <dbReference type="EMBL" id="KAF3454171.1"/>
    </source>
</evidence>
<evidence type="ECO:0000256" key="4">
    <source>
        <dbReference type="ARBA" id="ARBA00022989"/>
    </source>
</evidence>
<keyword evidence="2 8" id="KW-0812">Transmembrane</keyword>
<dbReference type="InterPro" id="IPR009617">
    <property type="entry name" value="Seipin"/>
</dbReference>
<reference evidence="9" key="1">
    <citation type="submission" date="2020-03" db="EMBL/GenBank/DDBJ databases">
        <title>A high-quality chromosome-level genome assembly of a woody plant with both climbing and erect habits, Rhamnella rubrinervis.</title>
        <authorList>
            <person name="Lu Z."/>
            <person name="Yang Y."/>
            <person name="Zhu X."/>
            <person name="Sun Y."/>
        </authorList>
    </citation>
    <scope>NUCLEOTIDE SEQUENCE</scope>
    <source>
        <strain evidence="9">BYM</strain>
        <tissue evidence="9">Leaf</tissue>
    </source>
</reference>
<evidence type="ECO:0000256" key="6">
    <source>
        <dbReference type="ARBA" id="ARBA00023136"/>
    </source>
</evidence>
<evidence type="ECO:0000256" key="1">
    <source>
        <dbReference type="ARBA" id="ARBA00004477"/>
    </source>
</evidence>
<dbReference type="Proteomes" id="UP000796880">
    <property type="component" value="Unassembled WGS sequence"/>
</dbReference>
<feature type="compositionally biased region" description="Basic residues" evidence="7">
    <location>
        <begin position="8"/>
        <end position="17"/>
    </location>
</feature>
<dbReference type="GO" id="GO:0140042">
    <property type="term" value="P:lipid droplet formation"/>
    <property type="evidence" value="ECO:0007669"/>
    <property type="project" value="UniProtKB-ARBA"/>
</dbReference>
<keyword evidence="3" id="KW-0256">Endoplasmic reticulum</keyword>
<dbReference type="GO" id="GO:0006629">
    <property type="term" value="P:lipid metabolic process"/>
    <property type="evidence" value="ECO:0007669"/>
    <property type="project" value="UniProtKB-KW"/>
</dbReference>
<keyword evidence="6 8" id="KW-0472">Membrane</keyword>
<dbReference type="PANTHER" id="PTHR21212:SF5">
    <property type="entry name" value="SEIPIN-1"/>
    <property type="match status" value="1"/>
</dbReference>
<evidence type="ECO:0000256" key="7">
    <source>
        <dbReference type="SAM" id="MobiDB-lite"/>
    </source>
</evidence>